<accession>A0A8R1YVF3</accession>
<dbReference type="EnsemblMetazoa" id="PPA39399.1">
    <property type="protein sequence ID" value="PPA39399.1"/>
    <property type="gene ID" value="WBGene00277768"/>
</dbReference>
<reference evidence="1" key="2">
    <citation type="submission" date="2022-06" db="UniProtKB">
        <authorList>
            <consortium name="EnsemblMetazoa"/>
        </authorList>
    </citation>
    <scope>IDENTIFICATION</scope>
    <source>
        <strain evidence="1">PS312</strain>
    </source>
</reference>
<name>A0A2A6CCJ1_PRIPA</name>
<protein>
    <submittedName>
        <fullName evidence="1">Uncharacterized protein</fullName>
    </submittedName>
</protein>
<keyword evidence="2" id="KW-1185">Reference proteome</keyword>
<accession>A0A2A6CCJ1</accession>
<dbReference type="AlphaFoldDB" id="A0A2A6CCJ1"/>
<evidence type="ECO:0000313" key="1">
    <source>
        <dbReference type="EnsemblMetazoa" id="PPA39399.1"/>
    </source>
</evidence>
<proteinExistence type="predicted"/>
<reference evidence="2" key="1">
    <citation type="journal article" date="2008" name="Nat. Genet.">
        <title>The Pristionchus pacificus genome provides a unique perspective on nematode lifestyle and parasitism.</title>
        <authorList>
            <person name="Dieterich C."/>
            <person name="Clifton S.W."/>
            <person name="Schuster L.N."/>
            <person name="Chinwalla A."/>
            <person name="Delehaunty K."/>
            <person name="Dinkelacker I."/>
            <person name="Fulton L."/>
            <person name="Fulton R."/>
            <person name="Godfrey J."/>
            <person name="Minx P."/>
            <person name="Mitreva M."/>
            <person name="Roeseler W."/>
            <person name="Tian H."/>
            <person name="Witte H."/>
            <person name="Yang S.P."/>
            <person name="Wilson R.K."/>
            <person name="Sommer R.J."/>
        </authorList>
    </citation>
    <scope>NUCLEOTIDE SEQUENCE [LARGE SCALE GENOMIC DNA]</scope>
    <source>
        <strain evidence="2">PS312</strain>
    </source>
</reference>
<gene>
    <name evidence="1" type="primary">WBGene00277768</name>
</gene>
<evidence type="ECO:0000313" key="2">
    <source>
        <dbReference type="Proteomes" id="UP000005239"/>
    </source>
</evidence>
<sequence>MVRGDLNLIKFGETVLPRDILSLLNRDTTGDSLAIQEMAEYLSSIV</sequence>
<organism evidence="1 2">
    <name type="scientific">Pristionchus pacificus</name>
    <name type="common">Parasitic nematode worm</name>
    <dbReference type="NCBI Taxonomy" id="54126"/>
    <lineage>
        <taxon>Eukaryota</taxon>
        <taxon>Metazoa</taxon>
        <taxon>Ecdysozoa</taxon>
        <taxon>Nematoda</taxon>
        <taxon>Chromadorea</taxon>
        <taxon>Rhabditida</taxon>
        <taxon>Rhabditina</taxon>
        <taxon>Diplogasteromorpha</taxon>
        <taxon>Diplogasteroidea</taxon>
        <taxon>Neodiplogasteridae</taxon>
        <taxon>Pristionchus</taxon>
    </lineage>
</organism>
<dbReference type="Proteomes" id="UP000005239">
    <property type="component" value="Unassembled WGS sequence"/>
</dbReference>